<dbReference type="SMART" id="SM00336">
    <property type="entry name" value="BBOX"/>
    <property type="match status" value="2"/>
</dbReference>
<evidence type="ECO:0000256" key="8">
    <source>
        <dbReference type="PROSITE-ProRule" id="PRU00357"/>
    </source>
</evidence>
<dbReference type="PROSITE" id="PS51017">
    <property type="entry name" value="CCT"/>
    <property type="match status" value="1"/>
</dbReference>
<dbReference type="InterPro" id="IPR045281">
    <property type="entry name" value="CONSTANS-like"/>
</dbReference>
<dbReference type="CDD" id="cd19821">
    <property type="entry name" value="Bbox1_BBX-like"/>
    <property type="match status" value="2"/>
</dbReference>
<dbReference type="PROSITE" id="PS50119">
    <property type="entry name" value="ZF_BBOX"/>
    <property type="match status" value="2"/>
</dbReference>
<evidence type="ECO:0000256" key="3">
    <source>
        <dbReference type="ARBA" id="ARBA00022723"/>
    </source>
</evidence>
<dbReference type="PANTHER" id="PTHR31319">
    <property type="entry name" value="ZINC FINGER PROTEIN CONSTANS-LIKE 4"/>
    <property type="match status" value="1"/>
</dbReference>
<dbReference type="InterPro" id="IPR000315">
    <property type="entry name" value="Znf_B-box"/>
</dbReference>
<dbReference type="InParanoid" id="A0A7J7DT14"/>
<keyword evidence="3" id="KW-0479">Metal-binding</keyword>
<evidence type="ECO:0000313" key="11">
    <source>
        <dbReference type="EMBL" id="KAF5749451.1"/>
    </source>
</evidence>
<name>A0A7J7DT14_TRIWF</name>
<organism evidence="11 12">
    <name type="scientific">Tripterygium wilfordii</name>
    <name type="common">Thunder God vine</name>
    <dbReference type="NCBI Taxonomy" id="458696"/>
    <lineage>
        <taxon>Eukaryota</taxon>
        <taxon>Viridiplantae</taxon>
        <taxon>Streptophyta</taxon>
        <taxon>Embryophyta</taxon>
        <taxon>Tracheophyta</taxon>
        <taxon>Spermatophyta</taxon>
        <taxon>Magnoliopsida</taxon>
        <taxon>eudicotyledons</taxon>
        <taxon>Gunneridae</taxon>
        <taxon>Pentapetalae</taxon>
        <taxon>rosids</taxon>
        <taxon>fabids</taxon>
        <taxon>Celastrales</taxon>
        <taxon>Celastraceae</taxon>
        <taxon>Tripterygium</taxon>
    </lineage>
</organism>
<dbReference type="FunCoup" id="A0A7J7DT14">
    <property type="interactions" value="52"/>
</dbReference>
<comment type="similarity">
    <text evidence="2">Belongs to the CONSTANS family.</text>
</comment>
<gene>
    <name evidence="11" type="ORF">HS088_TW04G01420</name>
</gene>
<dbReference type="PANTHER" id="PTHR31319:SF53">
    <property type="entry name" value="ZINC FINGER PROTEIN CONSTANS-LIKE 5"/>
    <property type="match status" value="1"/>
</dbReference>
<dbReference type="InterPro" id="IPR010402">
    <property type="entry name" value="CCT_domain"/>
</dbReference>
<dbReference type="EMBL" id="JAAARO010000004">
    <property type="protein sequence ID" value="KAF5749451.1"/>
    <property type="molecule type" value="Genomic_DNA"/>
</dbReference>
<dbReference type="OrthoDB" id="153872at2759"/>
<evidence type="ECO:0000256" key="7">
    <source>
        <dbReference type="PROSITE-ProRule" id="PRU00024"/>
    </source>
</evidence>
<evidence type="ECO:0000256" key="6">
    <source>
        <dbReference type="ARBA" id="ARBA00023242"/>
    </source>
</evidence>
<dbReference type="Proteomes" id="UP000593562">
    <property type="component" value="Unassembled WGS sequence"/>
</dbReference>
<dbReference type="GO" id="GO:0003700">
    <property type="term" value="F:DNA-binding transcription factor activity"/>
    <property type="evidence" value="ECO:0007669"/>
    <property type="project" value="TreeGrafter"/>
</dbReference>
<comment type="caution">
    <text evidence="11">The sequence shown here is derived from an EMBL/GenBank/DDBJ whole genome shotgun (WGS) entry which is preliminary data.</text>
</comment>
<evidence type="ECO:0000256" key="2">
    <source>
        <dbReference type="ARBA" id="ARBA00010024"/>
    </source>
</evidence>
<proteinExistence type="inferred from homology"/>
<dbReference type="Pfam" id="PF06203">
    <property type="entry name" value="CCT"/>
    <property type="match status" value="1"/>
</dbReference>
<keyword evidence="12" id="KW-1185">Reference proteome</keyword>
<feature type="domain" description="CCT" evidence="10">
    <location>
        <begin position="305"/>
        <end position="347"/>
    </location>
</feature>
<dbReference type="GO" id="GO:0008270">
    <property type="term" value="F:zinc ion binding"/>
    <property type="evidence" value="ECO:0007669"/>
    <property type="project" value="UniProtKB-KW"/>
</dbReference>
<evidence type="ECO:0000313" key="12">
    <source>
        <dbReference type="Proteomes" id="UP000593562"/>
    </source>
</evidence>
<dbReference type="GO" id="GO:0005634">
    <property type="term" value="C:nucleus"/>
    <property type="evidence" value="ECO:0007669"/>
    <property type="project" value="UniProtKB-SubCell"/>
</dbReference>
<evidence type="ECO:0000256" key="1">
    <source>
        <dbReference type="ARBA" id="ARBA00004123"/>
    </source>
</evidence>
<evidence type="ECO:0000259" key="9">
    <source>
        <dbReference type="PROSITE" id="PS50119"/>
    </source>
</evidence>
<feature type="domain" description="B box-type" evidence="9">
    <location>
        <begin position="60"/>
        <end position="107"/>
    </location>
</feature>
<accession>A0A7J7DT14</accession>
<dbReference type="AlphaFoldDB" id="A0A7J7DT14"/>
<keyword evidence="6 8" id="KW-0539">Nucleus</keyword>
<keyword evidence="5" id="KW-0862">Zinc</keyword>
<feature type="domain" description="B box-type" evidence="9">
    <location>
        <begin position="17"/>
        <end position="64"/>
    </location>
</feature>
<keyword evidence="4 7" id="KW-0863">Zinc-finger</keyword>
<sequence>MGIEIENLKGFSGGWSVAAKSCDYCRAAAAAVFCRSDSAFLCLNCDTKIHEVNKLSSRHERVWMCEVCEQAPAAVTCKADAAALCVTCDADIHSANPLARRHERVPVEPFFDFAESIVKSSSPFNFLVPNENDLIGSACQHDDIEGTSWLMPNQNLMSKLGLENHDVKPAADLLFSEMDSDPFLDFGYPNSIDARFRHHHHSAGTDSVVPVQSKPAPFPVMNNENCVDIDFCRSKISPLNYTTHTLSHSVSSSSMDVGVVPDGTSMPEMSYSFSGTMTGGVDPSVSVSTGAAAMNQAAQLCGIDREARVLRYREKRKNRKFEKTIRYASRKAYAETRPRIKGRFAKRTEADNEVVAMDRLYGSQAYAPFMADHQYGVVPSF</sequence>
<reference evidence="11 12" key="1">
    <citation type="journal article" date="2020" name="Nat. Commun.">
        <title>Genome of Tripterygium wilfordii and identification of cytochrome P450 involved in triptolide biosynthesis.</title>
        <authorList>
            <person name="Tu L."/>
            <person name="Su P."/>
            <person name="Zhang Z."/>
            <person name="Gao L."/>
            <person name="Wang J."/>
            <person name="Hu T."/>
            <person name="Zhou J."/>
            <person name="Zhang Y."/>
            <person name="Zhao Y."/>
            <person name="Liu Y."/>
            <person name="Song Y."/>
            <person name="Tong Y."/>
            <person name="Lu Y."/>
            <person name="Yang J."/>
            <person name="Xu C."/>
            <person name="Jia M."/>
            <person name="Peters R.J."/>
            <person name="Huang L."/>
            <person name="Gao W."/>
        </authorList>
    </citation>
    <scope>NUCLEOTIDE SEQUENCE [LARGE SCALE GENOMIC DNA]</scope>
    <source>
        <strain evidence="12">cv. XIE 37</strain>
        <tissue evidence="11">Leaf</tissue>
    </source>
</reference>
<dbReference type="Pfam" id="PF00643">
    <property type="entry name" value="zf-B_box"/>
    <property type="match status" value="1"/>
</dbReference>
<evidence type="ECO:0000259" key="10">
    <source>
        <dbReference type="PROSITE" id="PS51017"/>
    </source>
</evidence>
<evidence type="ECO:0008006" key="13">
    <source>
        <dbReference type="Google" id="ProtNLM"/>
    </source>
</evidence>
<evidence type="ECO:0000256" key="4">
    <source>
        <dbReference type="ARBA" id="ARBA00022771"/>
    </source>
</evidence>
<protein>
    <recommendedName>
        <fullName evidence="13">Zinc finger protein CONSTANS-LIKE 5</fullName>
    </recommendedName>
</protein>
<evidence type="ECO:0000256" key="5">
    <source>
        <dbReference type="ARBA" id="ARBA00022833"/>
    </source>
</evidence>
<dbReference type="InterPro" id="IPR049808">
    <property type="entry name" value="CONSTANS-like_Bbox1"/>
</dbReference>
<comment type="subcellular location">
    <subcellularLocation>
        <location evidence="1 8">Nucleus</location>
    </subcellularLocation>
</comment>
<dbReference type="GO" id="GO:0009909">
    <property type="term" value="P:regulation of flower development"/>
    <property type="evidence" value="ECO:0007669"/>
    <property type="project" value="InterPro"/>
</dbReference>